<evidence type="ECO:0000313" key="1">
    <source>
        <dbReference type="EMBL" id="KAI0031499.1"/>
    </source>
</evidence>
<protein>
    <submittedName>
        <fullName evidence="1">Uncharacterized protein</fullName>
    </submittedName>
</protein>
<keyword evidence="2" id="KW-1185">Reference proteome</keyword>
<comment type="caution">
    <text evidence="1">The sequence shown here is derived from an EMBL/GenBank/DDBJ whole genome shotgun (WGS) entry which is preliminary data.</text>
</comment>
<evidence type="ECO:0000313" key="2">
    <source>
        <dbReference type="Proteomes" id="UP000814128"/>
    </source>
</evidence>
<dbReference type="EMBL" id="MU273578">
    <property type="protein sequence ID" value="KAI0031499.1"/>
    <property type="molecule type" value="Genomic_DNA"/>
</dbReference>
<proteinExistence type="predicted"/>
<reference evidence="1" key="1">
    <citation type="submission" date="2021-02" db="EMBL/GenBank/DDBJ databases">
        <authorList>
            <consortium name="DOE Joint Genome Institute"/>
            <person name="Ahrendt S."/>
            <person name="Looney B.P."/>
            <person name="Miyauchi S."/>
            <person name="Morin E."/>
            <person name="Drula E."/>
            <person name="Courty P.E."/>
            <person name="Chicoki N."/>
            <person name="Fauchery L."/>
            <person name="Kohler A."/>
            <person name="Kuo A."/>
            <person name="Labutti K."/>
            <person name="Pangilinan J."/>
            <person name="Lipzen A."/>
            <person name="Riley R."/>
            <person name="Andreopoulos W."/>
            <person name="He G."/>
            <person name="Johnson J."/>
            <person name="Barry K.W."/>
            <person name="Grigoriev I.V."/>
            <person name="Nagy L."/>
            <person name="Hibbett D."/>
            <person name="Henrissat B."/>
            <person name="Matheny P.B."/>
            <person name="Labbe J."/>
            <person name="Martin F."/>
        </authorList>
    </citation>
    <scope>NUCLEOTIDE SEQUENCE</scope>
    <source>
        <strain evidence="1">EC-137</strain>
    </source>
</reference>
<reference evidence="1" key="2">
    <citation type="journal article" date="2022" name="New Phytol.">
        <title>Evolutionary transition to the ectomycorrhizal habit in the genomes of a hyperdiverse lineage of mushroom-forming fungi.</title>
        <authorList>
            <person name="Looney B."/>
            <person name="Miyauchi S."/>
            <person name="Morin E."/>
            <person name="Drula E."/>
            <person name="Courty P.E."/>
            <person name="Kohler A."/>
            <person name="Kuo A."/>
            <person name="LaButti K."/>
            <person name="Pangilinan J."/>
            <person name="Lipzen A."/>
            <person name="Riley R."/>
            <person name="Andreopoulos W."/>
            <person name="He G."/>
            <person name="Johnson J."/>
            <person name="Nolan M."/>
            <person name="Tritt A."/>
            <person name="Barry K.W."/>
            <person name="Grigoriev I.V."/>
            <person name="Nagy L.G."/>
            <person name="Hibbett D."/>
            <person name="Henrissat B."/>
            <person name="Matheny P.B."/>
            <person name="Labbe J."/>
            <person name="Martin F.M."/>
        </authorList>
    </citation>
    <scope>NUCLEOTIDE SEQUENCE</scope>
    <source>
        <strain evidence="1">EC-137</strain>
    </source>
</reference>
<accession>A0ACB8QID6</accession>
<sequence>MPTTNRAREDASTGGNTLSPEGERGSSLPSEGVEDSPSFPPDGRSESGTNAPSNEPPSMQGSSSESGTPPTADSFVPPPLSSTPDPDVPPSSLPLNPSSGETANAEDPDEGEKNAASASSLGHDSVKEVVSEGKDGIELGKPSAKQEHEEAQEQMNSSPATAADESTSASAEKDMTSVSVLSLGSHGDSKGSSSDTKSRQVDSIETDKGSAPQVESFTAPPPSNDGTMTEECSSSTALKFTELVSLGESYWSSTPERRFEHKRKIEKTSIAFAFKTIGECSEGAATTEPASK</sequence>
<organism evidence="1 2">
    <name type="scientific">Vararia minispora EC-137</name>
    <dbReference type="NCBI Taxonomy" id="1314806"/>
    <lineage>
        <taxon>Eukaryota</taxon>
        <taxon>Fungi</taxon>
        <taxon>Dikarya</taxon>
        <taxon>Basidiomycota</taxon>
        <taxon>Agaricomycotina</taxon>
        <taxon>Agaricomycetes</taxon>
        <taxon>Russulales</taxon>
        <taxon>Lachnocladiaceae</taxon>
        <taxon>Vararia</taxon>
    </lineage>
</organism>
<name>A0ACB8QID6_9AGAM</name>
<gene>
    <name evidence="1" type="ORF">K488DRAFT_71370</name>
</gene>
<dbReference type="Proteomes" id="UP000814128">
    <property type="component" value="Unassembled WGS sequence"/>
</dbReference>